<evidence type="ECO:0000313" key="1">
    <source>
        <dbReference type="EMBL" id="KOB51870.1"/>
    </source>
</evidence>
<dbReference type="EMBL" id="JTDY01016995">
    <property type="protein sequence ID" value="KOB51870.1"/>
    <property type="molecule type" value="Genomic_DNA"/>
</dbReference>
<organism evidence="1 2">
    <name type="scientific">Operophtera brumata</name>
    <name type="common">Winter moth</name>
    <name type="synonym">Phalaena brumata</name>
    <dbReference type="NCBI Taxonomy" id="104452"/>
    <lineage>
        <taxon>Eukaryota</taxon>
        <taxon>Metazoa</taxon>
        <taxon>Ecdysozoa</taxon>
        <taxon>Arthropoda</taxon>
        <taxon>Hexapoda</taxon>
        <taxon>Insecta</taxon>
        <taxon>Pterygota</taxon>
        <taxon>Neoptera</taxon>
        <taxon>Endopterygota</taxon>
        <taxon>Lepidoptera</taxon>
        <taxon>Glossata</taxon>
        <taxon>Ditrysia</taxon>
        <taxon>Geometroidea</taxon>
        <taxon>Geometridae</taxon>
        <taxon>Larentiinae</taxon>
        <taxon>Operophtera</taxon>
    </lineage>
</organism>
<sequence>MEDIKNSMSEMVKSFSLRMNQFETGLQKSAAPSSIAGLAADYADFKSFIMGLLRALQVQIEFMAKELDSLEMRGRRKILLLHGVAEQQKEDTTQEVVKTVVERLEQSGFVASDISRCHRMGRSAGTSDRPRPILFKLRDASVRSKIWSSKSSLKGSGITMSEFLTKSRHDAFMAARQRFGISKCWTTDGTVYVLGADGARHRVRCVEDLDSVAPGVSQQVQVPKLAAGKETSRTRRAAASKMV</sequence>
<name>A0A0L7K1Y0_OPEBR</name>
<evidence type="ECO:0000313" key="2">
    <source>
        <dbReference type="Proteomes" id="UP000037510"/>
    </source>
</evidence>
<comment type="caution">
    <text evidence="1">The sequence shown here is derived from an EMBL/GenBank/DDBJ whole genome shotgun (WGS) entry which is preliminary data.</text>
</comment>
<proteinExistence type="predicted"/>
<reference evidence="1 2" key="1">
    <citation type="journal article" date="2015" name="Genome Biol. Evol.">
        <title>The genome of winter moth (Operophtera brumata) provides a genomic perspective on sexual dimorphism and phenology.</title>
        <authorList>
            <person name="Derks M.F."/>
            <person name="Smit S."/>
            <person name="Salis L."/>
            <person name="Schijlen E."/>
            <person name="Bossers A."/>
            <person name="Mateman C."/>
            <person name="Pijl A.S."/>
            <person name="de Ridder D."/>
            <person name="Groenen M.A."/>
            <person name="Visser M.E."/>
            <person name="Megens H.J."/>
        </authorList>
    </citation>
    <scope>NUCLEOTIDE SEQUENCE [LARGE SCALE GENOMIC DNA]</scope>
    <source>
        <strain evidence="1">WM2013NL</strain>
        <tissue evidence="1">Head and thorax</tissue>
    </source>
</reference>
<keyword evidence="2" id="KW-1185">Reference proteome</keyword>
<dbReference type="Proteomes" id="UP000037510">
    <property type="component" value="Unassembled WGS sequence"/>
</dbReference>
<accession>A0A0L7K1Y0</accession>
<gene>
    <name evidence="1" type="ORF">OBRU01_26995</name>
</gene>
<protein>
    <submittedName>
        <fullName evidence="1">Uncharacterized protein</fullName>
    </submittedName>
</protein>
<dbReference type="Gene3D" id="3.30.70.1820">
    <property type="entry name" value="L1 transposable element, RRM domain"/>
    <property type="match status" value="1"/>
</dbReference>
<dbReference type="AlphaFoldDB" id="A0A0L7K1Y0"/>
<dbReference type="STRING" id="104452.A0A0L7K1Y0"/>